<dbReference type="SUPFAM" id="SSF82171">
    <property type="entry name" value="DPP6 N-terminal domain-like"/>
    <property type="match status" value="1"/>
</dbReference>
<reference evidence="4 5" key="1">
    <citation type="submission" date="2018-06" db="EMBL/GenBank/DDBJ databases">
        <title>Genomic Encyclopedia of Archaeal and Bacterial Type Strains, Phase II (KMG-II): from individual species to whole genera.</title>
        <authorList>
            <person name="Goeker M."/>
        </authorList>
    </citation>
    <scope>NUCLEOTIDE SEQUENCE [LARGE SCALE GENOMIC DNA]</scope>
    <source>
        <strain evidence="4 5">DSM 23857</strain>
    </source>
</reference>
<feature type="domain" description="Dipeptidylpeptidase IV N-terminal" evidence="3">
    <location>
        <begin position="107"/>
        <end position="411"/>
    </location>
</feature>
<dbReference type="PANTHER" id="PTHR11731">
    <property type="entry name" value="PROTEASE FAMILY S9B,C DIPEPTIDYL-PEPTIDASE IV-RELATED"/>
    <property type="match status" value="1"/>
</dbReference>
<keyword evidence="5" id="KW-1185">Reference proteome</keyword>
<name>A0A327QWX8_9BACT</name>
<dbReference type="InterPro" id="IPR002469">
    <property type="entry name" value="Peptidase_S9B_N"/>
</dbReference>
<evidence type="ECO:0000259" key="3">
    <source>
        <dbReference type="Pfam" id="PF00930"/>
    </source>
</evidence>
<accession>A0A327QWX8</accession>
<dbReference type="Gene3D" id="3.40.50.1820">
    <property type="entry name" value="alpha/beta hydrolase"/>
    <property type="match status" value="1"/>
</dbReference>
<dbReference type="OrthoDB" id="9812921at2"/>
<dbReference type="InterPro" id="IPR029058">
    <property type="entry name" value="AB_hydrolase_fold"/>
</dbReference>
<evidence type="ECO:0000313" key="4">
    <source>
        <dbReference type="EMBL" id="RAJ08465.1"/>
    </source>
</evidence>
<sequence>MINLSTKKWWPLLCLAVTFSQTSFAQTMGNKGHKRIPPFNWVDNTHFTMTRDTSKNYMMGVTVLVDAKSNTEVILERPARNQQQPVAMFTRKNEIVFADKSKAAIQHVTTPMFSPDSTKIAFTRNHDLYVVDVASGKETRITSDGSADVYSGYASWVYNEEILGRGMNYRAFWWSPNSKHIAFFRSDETKVPVYNMRDEMPVHAKDDLTHYPQPGDPNPEVKVGIVDLATNHVVFADYDAKADQYFGAPYWEPNSQTLWVQWMNRRQDSLKIDAINLANGTKTNIYTEHQRTWISLDEENRITFLKNTPRFILKSDKSGWMHYYLGTNNGKTLVPITSGDWQVEDIQYINEKTNTLFFTARKENSTRIDLYSVQLDGSKLKRLTFGDFTHFVKLSPGGDYFITAYGNVSTPTVAALYTTNGKFIRQIADSKTEFFAEYKGPKYEILRIKTGDGFDLPVSIKWPVNYDAAKKYPVYVRIYGGPNSKNVNDGYANIYDNGEVEAEPFIQISMDHRGSGHFGKKGMDYLYGDLGHWEIADYSFVVKELLKKYPSLDGSRVLISGFSYGGYLTCMALTRGADVFTHGLAGGSVTDWRLYDSHYTERYMGLPKDNEAGYNASSVFTYVKNFKGKLRLAQGLADDNVHAQNTFQLMNAFQEAGKEFEVMLYPGAAHGWYYLHNKQKHYMADNEAFISKYIFGKDK</sequence>
<dbReference type="Proteomes" id="UP000249547">
    <property type="component" value="Unassembled WGS sequence"/>
</dbReference>
<gene>
    <name evidence="4" type="ORF">LX64_01117</name>
</gene>
<evidence type="ECO:0000313" key="5">
    <source>
        <dbReference type="Proteomes" id="UP000249547"/>
    </source>
</evidence>
<dbReference type="Pfam" id="PF00326">
    <property type="entry name" value="Peptidase_S9"/>
    <property type="match status" value="1"/>
</dbReference>
<evidence type="ECO:0000256" key="1">
    <source>
        <dbReference type="SAM" id="SignalP"/>
    </source>
</evidence>
<dbReference type="InterPro" id="IPR001375">
    <property type="entry name" value="Peptidase_S9_cat"/>
</dbReference>
<dbReference type="PANTHER" id="PTHR11731:SF193">
    <property type="entry name" value="DIPEPTIDYL PEPTIDASE 9"/>
    <property type="match status" value="1"/>
</dbReference>
<dbReference type="Gene3D" id="2.140.10.30">
    <property type="entry name" value="Dipeptidylpeptidase IV, N-terminal domain"/>
    <property type="match status" value="1"/>
</dbReference>
<dbReference type="InterPro" id="IPR050278">
    <property type="entry name" value="Serine_Prot_S9B/DPPIV"/>
</dbReference>
<dbReference type="GO" id="GO:0008236">
    <property type="term" value="F:serine-type peptidase activity"/>
    <property type="evidence" value="ECO:0007669"/>
    <property type="project" value="InterPro"/>
</dbReference>
<dbReference type="GO" id="GO:0008239">
    <property type="term" value="F:dipeptidyl-peptidase activity"/>
    <property type="evidence" value="ECO:0007669"/>
    <property type="project" value="TreeGrafter"/>
</dbReference>
<dbReference type="SUPFAM" id="SSF53474">
    <property type="entry name" value="alpha/beta-Hydrolases"/>
    <property type="match status" value="1"/>
</dbReference>
<feature type="chain" id="PRO_5016427244" evidence="1">
    <location>
        <begin position="26"/>
        <end position="699"/>
    </location>
</feature>
<dbReference type="AlphaFoldDB" id="A0A327QWX8"/>
<feature type="signal peptide" evidence="1">
    <location>
        <begin position="1"/>
        <end position="25"/>
    </location>
</feature>
<protein>
    <submittedName>
        <fullName evidence="4">Dipeptidyl-peptidase-4</fullName>
    </submittedName>
</protein>
<comment type="caution">
    <text evidence="4">The sequence shown here is derived from an EMBL/GenBank/DDBJ whole genome shotgun (WGS) entry which is preliminary data.</text>
</comment>
<feature type="domain" description="Peptidase S9 prolyl oligopeptidase catalytic" evidence="2">
    <location>
        <begin position="505"/>
        <end position="694"/>
    </location>
</feature>
<organism evidence="4 5">
    <name type="scientific">Chitinophaga skermanii</name>
    <dbReference type="NCBI Taxonomy" id="331697"/>
    <lineage>
        <taxon>Bacteria</taxon>
        <taxon>Pseudomonadati</taxon>
        <taxon>Bacteroidota</taxon>
        <taxon>Chitinophagia</taxon>
        <taxon>Chitinophagales</taxon>
        <taxon>Chitinophagaceae</taxon>
        <taxon>Chitinophaga</taxon>
    </lineage>
</organism>
<proteinExistence type="predicted"/>
<dbReference type="EMBL" id="QLLL01000002">
    <property type="protein sequence ID" value="RAJ08465.1"/>
    <property type="molecule type" value="Genomic_DNA"/>
</dbReference>
<keyword evidence="1" id="KW-0732">Signal</keyword>
<dbReference type="RefSeq" id="WP_111596616.1">
    <property type="nucleotide sequence ID" value="NZ_QLLL01000002.1"/>
</dbReference>
<dbReference type="Pfam" id="PF00930">
    <property type="entry name" value="DPPIV_N"/>
    <property type="match status" value="1"/>
</dbReference>
<dbReference type="GO" id="GO:0006508">
    <property type="term" value="P:proteolysis"/>
    <property type="evidence" value="ECO:0007669"/>
    <property type="project" value="InterPro"/>
</dbReference>
<evidence type="ECO:0000259" key="2">
    <source>
        <dbReference type="Pfam" id="PF00326"/>
    </source>
</evidence>